<dbReference type="OrthoDB" id="9802264at2"/>
<comment type="caution">
    <text evidence="7">The sequence shown here is derived from an EMBL/GenBank/DDBJ whole genome shotgun (WGS) entry which is preliminary data.</text>
</comment>
<evidence type="ECO:0000313" key="8">
    <source>
        <dbReference type="Proteomes" id="UP000220527"/>
    </source>
</evidence>
<evidence type="ECO:0000256" key="4">
    <source>
        <dbReference type="ARBA" id="ARBA00022840"/>
    </source>
</evidence>
<dbReference type="InterPro" id="IPR003439">
    <property type="entry name" value="ABC_transporter-like_ATP-bd"/>
</dbReference>
<dbReference type="AlphaFoldDB" id="A0A2A6RIV6"/>
<name>A0A2A6RIV6_9CHLR</name>
<dbReference type="GO" id="GO:0016887">
    <property type="term" value="F:ATP hydrolysis activity"/>
    <property type="evidence" value="ECO:0007669"/>
    <property type="project" value="InterPro"/>
</dbReference>
<sequence>MPPKIVCRDVWKIFGRSPRRIFKALATESTPPAPPEGHIVAVRGVSFEVRPGETFVVMGLSGSGKSTLVRCISRITEPTHGEILVDGQDVLRMRPLELRELRRNRISMVFQHFGLFPHRRVIDNVAYGLEVRGVPRPKRRERAAQVLELVGLQGWEYHFPRQLSGGMQQRVGLARALAVDPDILLFDEPFSALDPLIRREMQEELQRLQATLHKTSIFITHDFTEALKLGDKVAVMRHGQIVQVGTPQELVLNPINDYVGAFVRDAPRGRVLTAQAVMTKCNPVPPPADRPTISAHTYLDDLLPLMAAYGDPVAVTDGNGFTIGHVDRAGVLKALIRE</sequence>
<evidence type="ECO:0000256" key="2">
    <source>
        <dbReference type="ARBA" id="ARBA00022448"/>
    </source>
</evidence>
<evidence type="ECO:0000256" key="5">
    <source>
        <dbReference type="ARBA" id="ARBA00023122"/>
    </source>
</evidence>
<evidence type="ECO:0000256" key="1">
    <source>
        <dbReference type="ARBA" id="ARBA00005417"/>
    </source>
</evidence>
<dbReference type="NCBIfam" id="TIGR01186">
    <property type="entry name" value="proV"/>
    <property type="match status" value="1"/>
</dbReference>
<dbReference type="SUPFAM" id="SSF54631">
    <property type="entry name" value="CBS-domain pair"/>
    <property type="match status" value="1"/>
</dbReference>
<protein>
    <submittedName>
        <fullName evidence="7">Glycine/betaine ABC transporter ATP-binding protein</fullName>
    </submittedName>
</protein>
<keyword evidence="4 7" id="KW-0067">ATP-binding</keyword>
<dbReference type="CDD" id="cd03294">
    <property type="entry name" value="ABC_Pro_Gly_Betaine"/>
    <property type="match status" value="1"/>
</dbReference>
<dbReference type="InterPro" id="IPR051921">
    <property type="entry name" value="ABC_osmolyte_uptake_ATP-bind"/>
</dbReference>
<dbReference type="GO" id="GO:0016020">
    <property type="term" value="C:membrane"/>
    <property type="evidence" value="ECO:0007669"/>
    <property type="project" value="InterPro"/>
</dbReference>
<dbReference type="GO" id="GO:0006970">
    <property type="term" value="P:response to osmotic stress"/>
    <property type="evidence" value="ECO:0007669"/>
    <property type="project" value="UniProtKB-ARBA"/>
</dbReference>
<dbReference type="PROSITE" id="PS50893">
    <property type="entry name" value="ABC_TRANSPORTER_2"/>
    <property type="match status" value="1"/>
</dbReference>
<dbReference type="SMART" id="SM00382">
    <property type="entry name" value="AAA"/>
    <property type="match status" value="1"/>
</dbReference>
<dbReference type="Proteomes" id="UP000220527">
    <property type="component" value="Unassembled WGS sequence"/>
</dbReference>
<keyword evidence="5" id="KW-0129">CBS domain</keyword>
<proteinExistence type="inferred from homology"/>
<dbReference type="SUPFAM" id="SSF52540">
    <property type="entry name" value="P-loop containing nucleoside triphosphate hydrolases"/>
    <property type="match status" value="1"/>
</dbReference>
<keyword evidence="2" id="KW-0813">Transport</keyword>
<dbReference type="PROSITE" id="PS00211">
    <property type="entry name" value="ABC_TRANSPORTER_1"/>
    <property type="match status" value="1"/>
</dbReference>
<organism evidence="7 8">
    <name type="scientific">Candidatus Viridilinea mediisalina</name>
    <dbReference type="NCBI Taxonomy" id="2024553"/>
    <lineage>
        <taxon>Bacteria</taxon>
        <taxon>Bacillati</taxon>
        <taxon>Chloroflexota</taxon>
        <taxon>Chloroflexia</taxon>
        <taxon>Chloroflexales</taxon>
        <taxon>Chloroflexineae</taxon>
        <taxon>Oscillochloridaceae</taxon>
        <taxon>Candidatus Viridilinea</taxon>
    </lineage>
</organism>
<dbReference type="InterPro" id="IPR027417">
    <property type="entry name" value="P-loop_NTPase"/>
</dbReference>
<dbReference type="EMBL" id="NQWI01000046">
    <property type="protein sequence ID" value="PDW02952.1"/>
    <property type="molecule type" value="Genomic_DNA"/>
</dbReference>
<keyword evidence="3" id="KW-0547">Nucleotide-binding</keyword>
<accession>A0A2A6RIV6</accession>
<dbReference type="PANTHER" id="PTHR43869:SF1">
    <property type="entry name" value="GLYCINE BETAINE_PROLINE BETAINE TRANSPORT SYSTEM ATP-BINDING PROTEIN PROV"/>
    <property type="match status" value="1"/>
</dbReference>
<dbReference type="InterPro" id="IPR005892">
    <property type="entry name" value="Gly-betaine_transp_ATP-bd"/>
</dbReference>
<dbReference type="GO" id="GO:0031460">
    <property type="term" value="P:glycine betaine transport"/>
    <property type="evidence" value="ECO:0007669"/>
    <property type="project" value="InterPro"/>
</dbReference>
<dbReference type="GO" id="GO:0005524">
    <property type="term" value="F:ATP binding"/>
    <property type="evidence" value="ECO:0007669"/>
    <property type="project" value="UniProtKB-KW"/>
</dbReference>
<dbReference type="FunFam" id="3.40.50.300:FF:000201">
    <property type="entry name" value="Glycine betaine/L-proline ABC transporter ATP-binding protein"/>
    <property type="match status" value="1"/>
</dbReference>
<feature type="domain" description="ABC transporter" evidence="6">
    <location>
        <begin position="25"/>
        <end position="263"/>
    </location>
</feature>
<evidence type="ECO:0000259" key="6">
    <source>
        <dbReference type="PROSITE" id="PS50893"/>
    </source>
</evidence>
<dbReference type="InterPro" id="IPR046342">
    <property type="entry name" value="CBS_dom_sf"/>
</dbReference>
<comment type="similarity">
    <text evidence="1">Belongs to the ABC transporter superfamily.</text>
</comment>
<reference evidence="8" key="1">
    <citation type="submission" date="2017-08" db="EMBL/GenBank/DDBJ databases">
        <authorList>
            <person name="Grouzdev D.S."/>
            <person name="Gaisin V.A."/>
            <person name="Rysina M.S."/>
            <person name="Gorlenko V.M."/>
        </authorList>
    </citation>
    <scope>NUCLEOTIDE SEQUENCE [LARGE SCALE GENOMIC DNA]</scope>
    <source>
        <strain evidence="8">Kir15-3F</strain>
    </source>
</reference>
<keyword evidence="8" id="KW-1185">Reference proteome</keyword>
<dbReference type="InterPro" id="IPR003593">
    <property type="entry name" value="AAA+_ATPase"/>
</dbReference>
<evidence type="ECO:0000256" key="3">
    <source>
        <dbReference type="ARBA" id="ARBA00022741"/>
    </source>
</evidence>
<dbReference type="InterPro" id="IPR017871">
    <property type="entry name" value="ABC_transporter-like_CS"/>
</dbReference>
<dbReference type="PANTHER" id="PTHR43869">
    <property type="entry name" value="GLYCINE BETAINE/PROLINE BETAINE TRANSPORT SYSTEM ATP-BINDING PROTEIN PROV"/>
    <property type="match status" value="1"/>
</dbReference>
<dbReference type="Gene3D" id="3.40.50.300">
    <property type="entry name" value="P-loop containing nucleotide triphosphate hydrolases"/>
    <property type="match status" value="1"/>
</dbReference>
<evidence type="ECO:0000313" key="7">
    <source>
        <dbReference type="EMBL" id="PDW02952.1"/>
    </source>
</evidence>
<gene>
    <name evidence="7" type="ORF">CJ255_11275</name>
</gene>
<dbReference type="Pfam" id="PF00005">
    <property type="entry name" value="ABC_tran"/>
    <property type="match status" value="1"/>
</dbReference>